<dbReference type="AlphaFoldDB" id="A0A0U3FRR2"/>
<sequence>MEEVDLLFIEGLALNGLVEDAKVIEEGGKARLWVRTIDGKEYVSKRDDPGSVRKSYFLVRVYSQWGKLINQPMKSGITSDR</sequence>
<dbReference type="KEGG" id="iis:EYM_01080"/>
<protein>
    <submittedName>
        <fullName evidence="1">Uncharacterized protein</fullName>
    </submittedName>
</protein>
<dbReference type="EMBL" id="CP006867">
    <property type="protein sequence ID" value="ALU12176.1"/>
    <property type="molecule type" value="Genomic_DNA"/>
</dbReference>
<dbReference type="Proteomes" id="UP000060778">
    <property type="component" value="Chromosome"/>
</dbReference>
<evidence type="ECO:0000313" key="1">
    <source>
        <dbReference type="EMBL" id="ALU12176.1"/>
    </source>
</evidence>
<dbReference type="RefSeq" id="WP_075049276.1">
    <property type="nucleotide sequence ID" value="NZ_CP006867.1"/>
</dbReference>
<organism evidence="1 2">
    <name type="scientific">Ignicoccus islandicus DSM 13165</name>
    <dbReference type="NCBI Taxonomy" id="940295"/>
    <lineage>
        <taxon>Archaea</taxon>
        <taxon>Thermoproteota</taxon>
        <taxon>Thermoprotei</taxon>
        <taxon>Desulfurococcales</taxon>
        <taxon>Desulfurococcaceae</taxon>
        <taxon>Ignicoccus</taxon>
    </lineage>
</organism>
<proteinExistence type="predicted"/>
<reference evidence="1 2" key="1">
    <citation type="submission" date="2013-11" db="EMBL/GenBank/DDBJ databases">
        <title>Comparative genomics of Ignicoccus.</title>
        <authorList>
            <person name="Podar M."/>
        </authorList>
    </citation>
    <scope>NUCLEOTIDE SEQUENCE [LARGE SCALE GENOMIC DNA]</scope>
    <source>
        <strain evidence="1 2">DSM 13165</strain>
    </source>
</reference>
<evidence type="ECO:0000313" key="2">
    <source>
        <dbReference type="Proteomes" id="UP000060778"/>
    </source>
</evidence>
<accession>A0A0U3FRR2</accession>
<dbReference type="STRING" id="940295.EYM_01080"/>
<dbReference type="GeneID" id="30679632"/>
<keyword evidence="2" id="KW-1185">Reference proteome</keyword>
<gene>
    <name evidence="1" type="ORF">EYM_01080</name>
</gene>
<name>A0A0U3FRR2_9CREN</name>